<dbReference type="Proteomes" id="UP000007431">
    <property type="component" value="Unassembled WGS sequence"/>
</dbReference>
<proteinExistence type="predicted"/>
<dbReference type="InParanoid" id="D8PWR2"/>
<sequence length="82" mass="8969">MCSYAGTCSGELYCCFGECGLGVSCLRATIPCTSARQDYKCTSTAFICRRGKRSQSARRGKRCGRGRIINRRESCTGALVLR</sequence>
<dbReference type="EMBL" id="GL377303">
    <property type="protein sequence ID" value="EFJ00258.1"/>
    <property type="molecule type" value="Genomic_DNA"/>
</dbReference>
<dbReference type="AlphaFoldDB" id="D8PWR2"/>
<accession>D8PWR2</accession>
<organism evidence="2">
    <name type="scientific">Schizophyllum commune (strain H4-8 / FGSC 9210)</name>
    <name type="common">Split gill fungus</name>
    <dbReference type="NCBI Taxonomy" id="578458"/>
    <lineage>
        <taxon>Eukaryota</taxon>
        <taxon>Fungi</taxon>
        <taxon>Dikarya</taxon>
        <taxon>Basidiomycota</taxon>
        <taxon>Agaricomycotina</taxon>
        <taxon>Agaricomycetes</taxon>
        <taxon>Agaricomycetidae</taxon>
        <taxon>Agaricales</taxon>
        <taxon>Schizophyllaceae</taxon>
        <taxon>Schizophyllum</taxon>
    </lineage>
</organism>
<name>D8PWR2_SCHCM</name>
<evidence type="ECO:0000313" key="1">
    <source>
        <dbReference type="EMBL" id="EFJ00258.1"/>
    </source>
</evidence>
<gene>
    <name evidence="1" type="ORF">SCHCODRAFT_81352</name>
</gene>
<dbReference type="HOGENOM" id="CLU_2559606_0_0_1"/>
<dbReference type="OrthoDB" id="10367728at2759"/>
<protein>
    <submittedName>
        <fullName evidence="1">Expressed protein</fullName>
    </submittedName>
</protein>
<dbReference type="KEGG" id="scm:SCHCO_02462677"/>
<evidence type="ECO:0000313" key="2">
    <source>
        <dbReference type="Proteomes" id="UP000007431"/>
    </source>
</evidence>
<reference evidence="1 2" key="1">
    <citation type="journal article" date="2010" name="Nat. Biotechnol.">
        <title>Genome sequence of the model mushroom Schizophyllum commune.</title>
        <authorList>
            <person name="Ohm R.A."/>
            <person name="de Jong J.F."/>
            <person name="Lugones L.G."/>
            <person name="Aerts A."/>
            <person name="Kothe E."/>
            <person name="Stajich J.E."/>
            <person name="de Vries R.P."/>
            <person name="Record E."/>
            <person name="Levasseur A."/>
            <person name="Baker S.E."/>
            <person name="Bartholomew K.A."/>
            <person name="Coutinho P.M."/>
            <person name="Erdmann S."/>
            <person name="Fowler T.J."/>
            <person name="Gathman A.C."/>
            <person name="Lombard V."/>
            <person name="Henrissat B."/>
            <person name="Knabe N."/>
            <person name="Kuees U."/>
            <person name="Lilly W.W."/>
            <person name="Lindquist E."/>
            <person name="Lucas S."/>
            <person name="Magnuson J.K."/>
            <person name="Piumi F."/>
            <person name="Raudaskoski M."/>
            <person name="Salamov A."/>
            <person name="Schmutz J."/>
            <person name="Schwarze F.W.M.R."/>
            <person name="vanKuyk P.A."/>
            <person name="Horton J.S."/>
            <person name="Grigoriev I.V."/>
            <person name="Woesten H.A.B."/>
        </authorList>
    </citation>
    <scope>NUCLEOTIDE SEQUENCE [LARGE SCALE GENOMIC DNA]</scope>
    <source>
        <strain evidence="2">H4-8 / FGSC 9210</strain>
    </source>
</reference>
<dbReference type="GeneID" id="9595836"/>
<keyword evidence="2" id="KW-1185">Reference proteome</keyword>
<dbReference type="VEuPathDB" id="FungiDB:SCHCODRAFT_02462677"/>